<dbReference type="EMBL" id="DRXE01000031">
    <property type="protein sequence ID" value="HHM67267.1"/>
    <property type="molecule type" value="Genomic_DNA"/>
</dbReference>
<proteinExistence type="predicted"/>
<sequence>MDVQEWYEAFRRQVRRNPWADGLREAALTGTLGRWTALLTEVVAGACEELGLKVAARGQDSRILPILRQEYLGLDVLAFPKGESPRWVKPVLAFELENSQKEEVIAYALWKVCMVRVAWGGVFCYRREPEQVGEILPTLAEVVQALAPDMELMVVVGTRNRAEDFPDGFFRPYRWDVNYKRFRLMGG</sequence>
<name>A0A7C5VEN2_9DEIN</name>
<comment type="caution">
    <text evidence="1">The sequence shown here is derived from an EMBL/GenBank/DDBJ whole genome shotgun (WGS) entry which is preliminary data.</text>
</comment>
<evidence type="ECO:0000313" key="1">
    <source>
        <dbReference type="EMBL" id="HHM67267.1"/>
    </source>
</evidence>
<organism evidence="1">
    <name type="scientific">Thermus caliditerrae</name>
    <dbReference type="NCBI Taxonomy" id="1330700"/>
    <lineage>
        <taxon>Bacteria</taxon>
        <taxon>Thermotogati</taxon>
        <taxon>Deinococcota</taxon>
        <taxon>Deinococci</taxon>
        <taxon>Thermales</taxon>
        <taxon>Thermaceae</taxon>
        <taxon>Thermus</taxon>
    </lineage>
</organism>
<reference evidence="1" key="1">
    <citation type="journal article" date="2020" name="mSystems">
        <title>Genome- and Community-Level Interaction Insights into Carbon Utilization and Element Cycling Functions of Hydrothermarchaeota in Hydrothermal Sediment.</title>
        <authorList>
            <person name="Zhou Z."/>
            <person name="Liu Y."/>
            <person name="Xu W."/>
            <person name="Pan J."/>
            <person name="Luo Z.H."/>
            <person name="Li M."/>
        </authorList>
    </citation>
    <scope>NUCLEOTIDE SEQUENCE [LARGE SCALE GENOMIC DNA]</scope>
    <source>
        <strain evidence="1">SpSt-1071</strain>
    </source>
</reference>
<protein>
    <submittedName>
        <fullName evidence="1">Uncharacterized protein</fullName>
    </submittedName>
</protein>
<gene>
    <name evidence="1" type="ORF">ENM28_00815</name>
</gene>
<dbReference type="AlphaFoldDB" id="A0A7C5VEN2"/>
<accession>A0A7C5VEN2</accession>